<evidence type="ECO:0000313" key="3">
    <source>
        <dbReference type="Proteomes" id="UP000019149"/>
    </source>
</evidence>
<protein>
    <submittedName>
        <fullName evidence="2">Uncharacterized protein</fullName>
    </submittedName>
</protein>
<feature type="transmembrane region" description="Helical" evidence="1">
    <location>
        <begin position="20"/>
        <end position="43"/>
    </location>
</feature>
<keyword evidence="1" id="KW-0472">Membrane</keyword>
<keyword evidence="1" id="KW-0812">Transmembrane</keyword>
<sequence>MQNPLSSGVLLIYLSSFLSIYSFIFFSYFIYPILTSLTTTYLLNNLVMEWLTKYTAKQQRHSLEDNSSGVRLPR</sequence>
<dbReference type="RefSeq" id="XP_024345569.1">
    <property type="nucleotide sequence ID" value="XM_024500019.1"/>
</dbReference>
<comment type="caution">
    <text evidence="2">The sequence shown here is derived from an EMBL/GenBank/DDBJ whole genome shotgun (WGS) entry which is preliminary data.</text>
</comment>
<evidence type="ECO:0000313" key="2">
    <source>
        <dbReference type="EMBL" id="EUB54373.1"/>
    </source>
</evidence>
<accession>W6U034</accession>
<dbReference type="KEGG" id="egl:EGR_10770"/>
<keyword evidence="1" id="KW-1133">Transmembrane helix</keyword>
<organism evidence="2 3">
    <name type="scientific">Echinococcus granulosus</name>
    <name type="common">Hydatid tapeworm</name>
    <dbReference type="NCBI Taxonomy" id="6210"/>
    <lineage>
        <taxon>Eukaryota</taxon>
        <taxon>Metazoa</taxon>
        <taxon>Spiralia</taxon>
        <taxon>Lophotrochozoa</taxon>
        <taxon>Platyhelminthes</taxon>
        <taxon>Cestoda</taxon>
        <taxon>Eucestoda</taxon>
        <taxon>Cyclophyllidea</taxon>
        <taxon>Taeniidae</taxon>
        <taxon>Echinococcus</taxon>
        <taxon>Echinococcus granulosus group</taxon>
    </lineage>
</organism>
<reference evidence="2 3" key="1">
    <citation type="journal article" date="2013" name="Nat. Genet.">
        <title>The genome of the hydatid tapeworm Echinococcus granulosus.</title>
        <authorList>
            <person name="Zheng H."/>
            <person name="Zhang W."/>
            <person name="Zhang L."/>
            <person name="Zhang Z."/>
            <person name="Li J."/>
            <person name="Lu G."/>
            <person name="Zhu Y."/>
            <person name="Wang Y."/>
            <person name="Huang Y."/>
            <person name="Liu J."/>
            <person name="Kang H."/>
            <person name="Chen J."/>
            <person name="Wang L."/>
            <person name="Chen A."/>
            <person name="Yu S."/>
            <person name="Gao Z."/>
            <person name="Jin L."/>
            <person name="Gu W."/>
            <person name="Wang Z."/>
            <person name="Zhao L."/>
            <person name="Shi B."/>
            <person name="Wen H."/>
            <person name="Lin R."/>
            <person name="Jones M.K."/>
            <person name="Brejova B."/>
            <person name="Vinar T."/>
            <person name="Zhao G."/>
            <person name="McManus D.P."/>
            <person name="Chen Z."/>
            <person name="Zhou Y."/>
            <person name="Wang S."/>
        </authorList>
    </citation>
    <scope>NUCLEOTIDE SEQUENCE [LARGE SCALE GENOMIC DNA]</scope>
</reference>
<dbReference type="Proteomes" id="UP000019149">
    <property type="component" value="Unassembled WGS sequence"/>
</dbReference>
<dbReference type="AlphaFoldDB" id="W6U034"/>
<dbReference type="CTD" id="36346485"/>
<gene>
    <name evidence="2" type="ORF">EGR_10770</name>
</gene>
<dbReference type="EMBL" id="APAU02000266">
    <property type="protein sequence ID" value="EUB54373.1"/>
    <property type="molecule type" value="Genomic_DNA"/>
</dbReference>
<evidence type="ECO:0000256" key="1">
    <source>
        <dbReference type="SAM" id="Phobius"/>
    </source>
</evidence>
<keyword evidence="3" id="KW-1185">Reference proteome</keyword>
<dbReference type="GeneID" id="36346485"/>
<name>W6U034_ECHGR</name>
<proteinExistence type="predicted"/>